<reference evidence="7" key="1">
    <citation type="submission" date="2023-12" db="EMBL/GenBank/DDBJ databases">
        <authorList>
            <person name="Brown T."/>
        </authorList>
    </citation>
    <scope>NUCLEOTIDE SEQUENCE</scope>
</reference>
<evidence type="ECO:0000256" key="4">
    <source>
        <dbReference type="SAM" id="MobiDB-lite"/>
    </source>
</evidence>
<keyword evidence="3" id="KW-1015">Disulfide bond</keyword>
<organism evidence="7 8">
    <name type="scientific">Pipistrellus nathusii</name>
    <name type="common">Nathusius' pipistrelle</name>
    <dbReference type="NCBI Taxonomy" id="59473"/>
    <lineage>
        <taxon>Eukaryota</taxon>
        <taxon>Metazoa</taxon>
        <taxon>Chordata</taxon>
        <taxon>Craniata</taxon>
        <taxon>Vertebrata</taxon>
        <taxon>Euteleostomi</taxon>
        <taxon>Mammalia</taxon>
        <taxon>Eutheria</taxon>
        <taxon>Laurasiatheria</taxon>
        <taxon>Chiroptera</taxon>
        <taxon>Yangochiroptera</taxon>
        <taxon>Vespertilionidae</taxon>
        <taxon>Pipistrellus</taxon>
    </lineage>
</organism>
<keyword evidence="8" id="KW-1185">Reference proteome</keyword>
<dbReference type="Proteomes" id="UP001314169">
    <property type="component" value="Chromosome 7"/>
</dbReference>
<feature type="chain" id="PRO_5047475177" description="WAP domain-containing protein" evidence="5">
    <location>
        <begin position="23"/>
        <end position="114"/>
    </location>
</feature>
<dbReference type="PROSITE" id="PS51390">
    <property type="entry name" value="WAP"/>
    <property type="match status" value="1"/>
</dbReference>
<feature type="region of interest" description="Disordered" evidence="4">
    <location>
        <begin position="40"/>
        <end position="68"/>
    </location>
</feature>
<feature type="domain" description="WAP" evidence="6">
    <location>
        <begin position="63"/>
        <end position="111"/>
    </location>
</feature>
<dbReference type="Gene3D" id="4.10.75.10">
    <property type="entry name" value="Elafin-like"/>
    <property type="match status" value="1"/>
</dbReference>
<dbReference type="PANTHER" id="PTHR19441:SF30">
    <property type="entry name" value="ELAFIN"/>
    <property type="match status" value="1"/>
</dbReference>
<accession>A0ABP0ABL7</accession>
<dbReference type="SUPFAM" id="SSF57256">
    <property type="entry name" value="Elafin-like"/>
    <property type="match status" value="1"/>
</dbReference>
<gene>
    <name evidence="7" type="ORF">MPIPNATIZW_LOCUS16209</name>
</gene>
<evidence type="ECO:0000256" key="1">
    <source>
        <dbReference type="ARBA" id="ARBA00022690"/>
    </source>
</evidence>
<dbReference type="CDD" id="cd00199">
    <property type="entry name" value="WAP"/>
    <property type="match status" value="1"/>
</dbReference>
<dbReference type="InterPro" id="IPR008197">
    <property type="entry name" value="WAP_dom"/>
</dbReference>
<dbReference type="EMBL" id="OY882864">
    <property type="protein sequence ID" value="CAK6447903.1"/>
    <property type="molecule type" value="Genomic_DNA"/>
</dbReference>
<evidence type="ECO:0000313" key="7">
    <source>
        <dbReference type="EMBL" id="CAK6447903.1"/>
    </source>
</evidence>
<dbReference type="InterPro" id="IPR036645">
    <property type="entry name" value="Elafin-like_sf"/>
</dbReference>
<sequence>MRPSSFLVLAVLFVLGVLVGQAAVRGVPYGGQQVEHVMAKGQGPYPVKGSHPAKGPVQHPQKVPSKPGSCPRVLMRCAMMNPPNACMRDSECNGNKKCCMGSCGRICTRPRMRN</sequence>
<dbReference type="InterPro" id="IPR050514">
    <property type="entry name" value="WAP_four-disulfide_core"/>
</dbReference>
<evidence type="ECO:0000259" key="6">
    <source>
        <dbReference type="PROSITE" id="PS51390"/>
    </source>
</evidence>
<evidence type="ECO:0000256" key="3">
    <source>
        <dbReference type="ARBA" id="ARBA00023157"/>
    </source>
</evidence>
<evidence type="ECO:0000313" key="8">
    <source>
        <dbReference type="Proteomes" id="UP001314169"/>
    </source>
</evidence>
<proteinExistence type="predicted"/>
<dbReference type="Pfam" id="PF00095">
    <property type="entry name" value="WAP"/>
    <property type="match status" value="1"/>
</dbReference>
<dbReference type="PANTHER" id="PTHR19441">
    <property type="entry name" value="WHEY ACDIC PROTEIN WAP"/>
    <property type="match status" value="1"/>
</dbReference>
<keyword evidence="1" id="KW-0646">Protease inhibitor</keyword>
<protein>
    <recommendedName>
        <fullName evidence="6">WAP domain-containing protein</fullName>
    </recommendedName>
</protein>
<dbReference type="SMART" id="SM00217">
    <property type="entry name" value="WAP"/>
    <property type="match status" value="1"/>
</dbReference>
<dbReference type="PRINTS" id="PR00003">
    <property type="entry name" value="4DISULPHCORE"/>
</dbReference>
<evidence type="ECO:0000256" key="5">
    <source>
        <dbReference type="SAM" id="SignalP"/>
    </source>
</evidence>
<name>A0ABP0ABL7_PIPNA</name>
<evidence type="ECO:0000256" key="2">
    <source>
        <dbReference type="ARBA" id="ARBA00022729"/>
    </source>
</evidence>
<keyword evidence="2 5" id="KW-0732">Signal</keyword>
<feature type="signal peptide" evidence="5">
    <location>
        <begin position="1"/>
        <end position="22"/>
    </location>
</feature>